<dbReference type="Proteomes" id="UP000632740">
    <property type="component" value="Unassembled WGS sequence"/>
</dbReference>
<keyword evidence="2" id="KW-1185">Reference proteome</keyword>
<organism evidence="1 2">
    <name type="scientific">Cellulomonas chitinilytica</name>
    <dbReference type="NCBI Taxonomy" id="398759"/>
    <lineage>
        <taxon>Bacteria</taxon>
        <taxon>Bacillati</taxon>
        <taxon>Actinomycetota</taxon>
        <taxon>Actinomycetes</taxon>
        <taxon>Micrococcales</taxon>
        <taxon>Cellulomonadaceae</taxon>
        <taxon>Cellulomonas</taxon>
    </lineage>
</organism>
<name>A0A919TZU3_9CELL</name>
<comment type="caution">
    <text evidence="1">The sequence shown here is derived from an EMBL/GenBank/DDBJ whole genome shotgun (WGS) entry which is preliminary data.</text>
</comment>
<proteinExistence type="predicted"/>
<evidence type="ECO:0000313" key="2">
    <source>
        <dbReference type="Proteomes" id="UP000632740"/>
    </source>
</evidence>
<sequence>MWSWAASDAEADARRREADELVGERIRSVRYFSLDYRRSEMPPELIDAGPRTVVDASEWTDPTWLCDGFDTTDYGFEIATDSGAVFSLTWDPPGHQEGIGLQPVPMLGSGVRGDADVAIWEVDGRSPSWTSMVGTTVTGIELHYEPWAEGTGAPLWCPRITIHGGAARVEVIMGDRADGRLVPSADNIAVLHPGTPLPAWCTPGP</sequence>
<evidence type="ECO:0000313" key="1">
    <source>
        <dbReference type="EMBL" id="GIG19761.1"/>
    </source>
</evidence>
<accession>A0A919TZU3</accession>
<gene>
    <name evidence="1" type="ORF">Cch01nite_04850</name>
</gene>
<protein>
    <submittedName>
        <fullName evidence="1">Uncharacterized protein</fullName>
    </submittedName>
</protein>
<dbReference type="EMBL" id="BONK01000001">
    <property type="protein sequence ID" value="GIG19761.1"/>
    <property type="molecule type" value="Genomic_DNA"/>
</dbReference>
<reference evidence="1" key="1">
    <citation type="submission" date="2021-01" db="EMBL/GenBank/DDBJ databases">
        <title>Whole genome shotgun sequence of Cellulomonas chitinilytica NBRC 110799.</title>
        <authorList>
            <person name="Komaki H."/>
            <person name="Tamura T."/>
        </authorList>
    </citation>
    <scope>NUCLEOTIDE SEQUENCE</scope>
    <source>
        <strain evidence="1">NBRC 110799</strain>
    </source>
</reference>
<dbReference type="AlphaFoldDB" id="A0A919TZU3"/>